<evidence type="ECO:0000313" key="3">
    <source>
        <dbReference type="EMBL" id="NRT88537.1"/>
    </source>
</evidence>
<feature type="domain" description="Terminase large subunit-like endonuclease" evidence="2">
    <location>
        <begin position="260"/>
        <end position="544"/>
    </location>
</feature>
<dbReference type="Pfam" id="PF03354">
    <property type="entry name" value="TerL_ATPase"/>
    <property type="match status" value="1"/>
</dbReference>
<dbReference type="InterPro" id="IPR046461">
    <property type="entry name" value="TerL_ATPase"/>
</dbReference>
<dbReference type="PANTHER" id="PTHR41287:SF1">
    <property type="entry name" value="PROTEIN YMFN"/>
    <property type="match status" value="1"/>
</dbReference>
<accession>A0AAX0B022</accession>
<protein>
    <submittedName>
        <fullName evidence="3">Phage terminase large subunit-like protein</fullName>
    </submittedName>
</protein>
<name>A0AAX0B022_CLOBE</name>
<evidence type="ECO:0000313" key="4">
    <source>
        <dbReference type="Proteomes" id="UP001193748"/>
    </source>
</evidence>
<dbReference type="InterPro" id="IPR027417">
    <property type="entry name" value="P-loop_NTPase"/>
</dbReference>
<gene>
    <name evidence="3" type="ORF">B0H41_002216</name>
</gene>
<organism evidence="3 4">
    <name type="scientific">Clostridium beijerinckii</name>
    <name type="common">Clostridium MP</name>
    <dbReference type="NCBI Taxonomy" id="1520"/>
    <lineage>
        <taxon>Bacteria</taxon>
        <taxon>Bacillati</taxon>
        <taxon>Bacillota</taxon>
        <taxon>Clostridia</taxon>
        <taxon>Eubacteriales</taxon>
        <taxon>Clostridiaceae</taxon>
        <taxon>Clostridium</taxon>
    </lineage>
</organism>
<proteinExistence type="predicted"/>
<dbReference type="InterPro" id="IPR005021">
    <property type="entry name" value="Terminase_largesu-like"/>
</dbReference>
<dbReference type="Proteomes" id="UP001193748">
    <property type="component" value="Unassembled WGS sequence"/>
</dbReference>
<dbReference type="GO" id="GO:0004519">
    <property type="term" value="F:endonuclease activity"/>
    <property type="evidence" value="ECO:0007669"/>
    <property type="project" value="InterPro"/>
</dbReference>
<dbReference type="PANTHER" id="PTHR41287">
    <property type="match status" value="1"/>
</dbReference>
<dbReference type="RefSeq" id="WP_207716794.1">
    <property type="nucleotide sequence ID" value="NZ_JABSWW010000001.1"/>
</dbReference>
<reference evidence="3" key="1">
    <citation type="submission" date="2020-05" db="EMBL/GenBank/DDBJ databases">
        <authorList>
            <person name="Brown S."/>
            <person name="Huntemann M."/>
            <person name="Clum A."/>
            <person name="Spunde A."/>
            <person name="Palaniappan K."/>
            <person name="Ritter S."/>
            <person name="Mikhailova N."/>
            <person name="Chen I.-M."/>
            <person name="Stamatis D."/>
            <person name="Reddy T."/>
            <person name="O'Malley R."/>
            <person name="Daum C."/>
            <person name="Shapiro N."/>
            <person name="Ivanova N."/>
            <person name="Kyrpides N."/>
            <person name="Woyke T."/>
        </authorList>
    </citation>
    <scope>NUCLEOTIDE SEQUENCE</scope>
    <source>
        <strain evidence="3">DJ080</strain>
    </source>
</reference>
<reference evidence="3" key="2">
    <citation type="journal article" date="2022" name="Nat. Biotechnol.">
        <title>Carbon-negative production of acetone and isopropanol by gas fermentation at industrial pilot scale.</title>
        <authorList>
            <person name="Liew F.E."/>
            <person name="Nogle R."/>
            <person name="Abdalla T."/>
            <person name="Rasor B.J."/>
            <person name="Canter C."/>
            <person name="Jensen R.O."/>
            <person name="Wang L."/>
            <person name="Strutz J."/>
            <person name="Chirania P."/>
            <person name="De Tissera S."/>
            <person name="Mueller A.P."/>
            <person name="Ruan Z."/>
            <person name="Gao A."/>
            <person name="Tran L."/>
            <person name="Engle N.L."/>
            <person name="Bromley J.C."/>
            <person name="Daniell J."/>
            <person name="Conrado R."/>
            <person name="Tschaplinski T.J."/>
            <person name="Giannone R.J."/>
            <person name="Hettich R.L."/>
            <person name="Karim A.S."/>
            <person name="Simpson S.D."/>
            <person name="Brown S.D."/>
            <person name="Leang C."/>
            <person name="Jewett M.C."/>
            <person name="Kopke M."/>
        </authorList>
    </citation>
    <scope>NUCLEOTIDE SEQUENCE</scope>
    <source>
        <strain evidence="3">DJ080</strain>
    </source>
</reference>
<sequence>MIDRVTQYANDVVEGKLIAGESVKLACRRHLDDLEKSKLAPFKYKFDIEKAEAIIDYANTLVINEGEEIVNLTCYPFQEFILGSLIGWVTKEHEYRRFRSSYIQLGRQNGKSFLNGILGTYLGNFSGYRNGKIFCVATKHDQAKIVWDEMNKFIQGDEDLQELFAVKEYESTIVCNDTGTVIKALGRDTKSLDGFRPLLAIIDEYHAHKDNQMYKLMEGGQKKIKQSCISVITTAGFEIDGACHKMYKYCKQVLEGIENNDTKFIYIAEMNEEDEKDNPENWIKANPILEYDREALENLIPVYKSAKAMGGKDWNDFQTKQLNMWVEFTEKKYMNMTAFHKCACDMTLENFRGFEFGLGLDASSGGDLSSVVFEFTFEKDGEKKYFVHHHSFLPAMRIKEHEQTDAVPYEYWIKKDLVTKTTALGGIKIDYKEILKYVREQIRKYNLKLKYICYDQANVSAFLVDLEEFGVDCYDIYQNSKSLNDATMDIKYEAEAGNIYFNRNDELLCWAMNNCELTKPLNGKVMLDKNSRFKRIDPIAAWVDVHKFSMRNEVKKPVVTAESIKSFFGTNENEG</sequence>
<evidence type="ECO:0000259" key="1">
    <source>
        <dbReference type="Pfam" id="PF03354"/>
    </source>
</evidence>
<comment type="caution">
    <text evidence="3">The sequence shown here is derived from an EMBL/GenBank/DDBJ whole genome shotgun (WGS) entry which is preliminary data.</text>
</comment>
<dbReference type="InterPro" id="IPR046462">
    <property type="entry name" value="TerL_nuclease"/>
</dbReference>
<dbReference type="AlphaFoldDB" id="A0AAX0B022"/>
<feature type="domain" description="Terminase large subunit-like ATPase" evidence="1">
    <location>
        <begin position="76"/>
        <end position="251"/>
    </location>
</feature>
<evidence type="ECO:0000259" key="2">
    <source>
        <dbReference type="Pfam" id="PF20441"/>
    </source>
</evidence>
<dbReference type="Gene3D" id="3.40.50.300">
    <property type="entry name" value="P-loop containing nucleotide triphosphate hydrolases"/>
    <property type="match status" value="1"/>
</dbReference>
<dbReference type="EMBL" id="JABSWW010000001">
    <property type="protein sequence ID" value="NRT88537.1"/>
    <property type="molecule type" value="Genomic_DNA"/>
</dbReference>
<dbReference type="Pfam" id="PF20441">
    <property type="entry name" value="TerL_nuclease"/>
    <property type="match status" value="1"/>
</dbReference>